<keyword evidence="2" id="KW-0472">Membrane</keyword>
<dbReference type="EMBL" id="ADMH02001909">
    <property type="protein sequence ID" value="ETN60546.1"/>
    <property type="molecule type" value="Genomic_DNA"/>
</dbReference>
<feature type="compositionally biased region" description="Low complexity" evidence="1">
    <location>
        <begin position="241"/>
        <end position="264"/>
    </location>
</feature>
<dbReference type="Proteomes" id="UP000000673">
    <property type="component" value="Unassembled WGS sequence"/>
</dbReference>
<dbReference type="VEuPathDB" id="VectorBase:ADAC007828"/>
<gene>
    <name evidence="3" type="ORF">AND_007828</name>
</gene>
<feature type="compositionally biased region" description="Polar residues" evidence="1">
    <location>
        <begin position="292"/>
        <end position="308"/>
    </location>
</feature>
<feature type="transmembrane region" description="Helical" evidence="2">
    <location>
        <begin position="85"/>
        <end position="110"/>
    </location>
</feature>
<reference evidence="3" key="3">
    <citation type="journal article" date="2013" name="Nucleic Acids Res.">
        <title>The genome of Anopheles darlingi, the main neotropical malaria vector.</title>
        <authorList>
            <person name="Marinotti O."/>
            <person name="Cerqueira G.C."/>
            <person name="de Almeida L.G."/>
            <person name="Ferro M.I."/>
            <person name="Loreto E.L."/>
            <person name="Zaha A."/>
            <person name="Teixeira S.M."/>
            <person name="Wespiser A.R."/>
            <person name="Almeida E Silva A."/>
            <person name="Schlindwein A.D."/>
            <person name="Pacheco A.C."/>
            <person name="Silva A.L."/>
            <person name="Graveley B.R."/>
            <person name="Walenz B.P."/>
            <person name="Lima Bde A."/>
            <person name="Ribeiro C.A."/>
            <person name="Nunes-Silva C.G."/>
            <person name="de Carvalho C.R."/>
            <person name="Soares C.M."/>
            <person name="de Menezes C.B."/>
            <person name="Matiolli C."/>
            <person name="Caffrey D."/>
            <person name="Araujo D.A."/>
            <person name="de Oliveira D.M."/>
            <person name="Golenbock D."/>
            <person name="Grisard E.C."/>
            <person name="Fantinatti-Garboggini F."/>
            <person name="de Carvalho F.M."/>
            <person name="Barcellos F.G."/>
            <person name="Prosdocimi F."/>
            <person name="May G."/>
            <person name="Azevedo Junior G.M."/>
            <person name="Guimaraes G.M."/>
            <person name="Goldman G.H."/>
            <person name="Padilha I.Q."/>
            <person name="Batista Jda S."/>
            <person name="Ferro J.A."/>
            <person name="Ribeiro J.M."/>
            <person name="Fietto J.L."/>
            <person name="Dabbas K.M."/>
            <person name="Cerdeira L."/>
            <person name="Agnez-Lima L.F."/>
            <person name="Brocchi M."/>
            <person name="de Carvalho M.O."/>
            <person name="Teixeira Mde M."/>
            <person name="Diniz Maia Mde M."/>
            <person name="Goldman M.H."/>
            <person name="Cruz Schneider M.P."/>
            <person name="Felipe M.S."/>
            <person name="Hungria M."/>
            <person name="Nicolas M.F."/>
            <person name="Pereira M."/>
            <person name="Montes M.A."/>
            <person name="Cantao M.E."/>
            <person name="Vincentz M."/>
            <person name="Rafael M.S."/>
            <person name="Silverman N."/>
            <person name="Stoco P.H."/>
            <person name="Souza R.C."/>
            <person name="Vicentini R."/>
            <person name="Gazzinelli R.T."/>
            <person name="Neves Rde O."/>
            <person name="Silva R."/>
            <person name="Astolfi-Filho S."/>
            <person name="Maciel T.E."/>
            <person name="Urmenyi T.P."/>
            <person name="Tadei W.P."/>
            <person name="Camargo E.P."/>
            <person name="de Vasconcelos A.T."/>
        </authorList>
    </citation>
    <scope>NUCLEOTIDE SEQUENCE</scope>
</reference>
<evidence type="ECO:0000313" key="4">
    <source>
        <dbReference type="EnsemblMetazoa" id="ADAC007828-PA"/>
    </source>
</evidence>
<keyword evidence="2" id="KW-0812">Transmembrane</keyword>
<dbReference type="VEuPathDB" id="VectorBase:ADAR2_006505"/>
<evidence type="ECO:0000313" key="5">
    <source>
        <dbReference type="Proteomes" id="UP000000673"/>
    </source>
</evidence>
<keyword evidence="5" id="KW-1185">Reference proteome</keyword>
<dbReference type="HOGENOM" id="CLU_903764_0_0_1"/>
<evidence type="ECO:0000256" key="1">
    <source>
        <dbReference type="SAM" id="MobiDB-lite"/>
    </source>
</evidence>
<feature type="region of interest" description="Disordered" evidence="1">
    <location>
        <begin position="239"/>
        <end position="268"/>
    </location>
</feature>
<evidence type="ECO:0000256" key="2">
    <source>
        <dbReference type="SAM" id="Phobius"/>
    </source>
</evidence>
<accession>W5J982</accession>
<feature type="region of interest" description="Disordered" evidence="1">
    <location>
        <begin position="283"/>
        <end position="308"/>
    </location>
</feature>
<reference evidence="4" key="4">
    <citation type="submission" date="2015-06" db="UniProtKB">
        <authorList>
            <consortium name="EnsemblMetazoa"/>
        </authorList>
    </citation>
    <scope>IDENTIFICATION</scope>
</reference>
<proteinExistence type="predicted"/>
<keyword evidence="2" id="KW-1133">Transmembrane helix</keyword>
<reference evidence="3" key="2">
    <citation type="submission" date="2010-05" db="EMBL/GenBank/DDBJ databases">
        <authorList>
            <person name="Almeida L.G."/>
            <person name="Nicolas M.F."/>
            <person name="Souza R.C."/>
            <person name="Vasconcelos A.T.R."/>
        </authorList>
    </citation>
    <scope>NUCLEOTIDE SEQUENCE</scope>
</reference>
<sequence>MEKNRLSRTIRSVGPKCALDGCEEKHTRLNVPPVDDQRRVYPSRRSLHEGMKTPQQQDAVRMVRRIDGLVLPLTRLAIAENQEKFYLYLIVAVTVAILLCISIVIGRLVVQRRRTVKEDDKFQTSNTGETTLPNGFTDDISEIDADIDLQTPLPVPSVSRSDSYGPYTPSPGPYGNLGPSNISHTSTTMLVPPCSMSAIMSTSQPPPGYMSGPINIMPSQLGSSIGAIRTPLAAMTTLPRPQHNQGQGLLQQQQQQHQQQLPPGFLGSIGAGSILGTQTLRRLSGDHEGGNTPRSLSRGATNAQYYYG</sequence>
<reference evidence="3 5" key="1">
    <citation type="journal article" date="2010" name="BMC Genomics">
        <title>Combination of measures distinguishes pre-miRNAs from other stem-loops in the genome of the newly sequenced Anopheles darlingi.</title>
        <authorList>
            <person name="Mendes N.D."/>
            <person name="Freitas A.T."/>
            <person name="Vasconcelos A.T."/>
            <person name="Sagot M.F."/>
        </authorList>
    </citation>
    <scope>NUCLEOTIDE SEQUENCE</scope>
</reference>
<organism evidence="3">
    <name type="scientific">Anopheles darlingi</name>
    <name type="common">Mosquito</name>
    <dbReference type="NCBI Taxonomy" id="43151"/>
    <lineage>
        <taxon>Eukaryota</taxon>
        <taxon>Metazoa</taxon>
        <taxon>Ecdysozoa</taxon>
        <taxon>Arthropoda</taxon>
        <taxon>Hexapoda</taxon>
        <taxon>Insecta</taxon>
        <taxon>Pterygota</taxon>
        <taxon>Neoptera</taxon>
        <taxon>Endopterygota</taxon>
        <taxon>Diptera</taxon>
        <taxon>Nematocera</taxon>
        <taxon>Culicoidea</taxon>
        <taxon>Culicidae</taxon>
        <taxon>Anophelinae</taxon>
        <taxon>Anopheles</taxon>
    </lineage>
</organism>
<evidence type="ECO:0000313" key="3">
    <source>
        <dbReference type="EMBL" id="ETN60546.1"/>
    </source>
</evidence>
<dbReference type="EnsemblMetazoa" id="ADAC007828-RA">
    <property type="protein sequence ID" value="ADAC007828-PA"/>
    <property type="gene ID" value="ADAC007828"/>
</dbReference>
<dbReference type="AlphaFoldDB" id="W5J982"/>
<dbReference type="eggNOG" id="KOG4729">
    <property type="taxonomic scope" value="Eukaryota"/>
</dbReference>
<protein>
    <submittedName>
        <fullName evidence="3 4">Uncharacterized protein</fullName>
    </submittedName>
</protein>
<name>W5J982_ANODA</name>